<evidence type="ECO:0000256" key="5">
    <source>
        <dbReference type="ARBA" id="ARBA00022781"/>
    </source>
</evidence>
<evidence type="ECO:0000256" key="3">
    <source>
        <dbReference type="ARBA" id="ARBA00022547"/>
    </source>
</evidence>
<dbReference type="GO" id="GO:0046961">
    <property type="term" value="F:proton-transporting ATPase activity, rotational mechanism"/>
    <property type="evidence" value="ECO:0007669"/>
    <property type="project" value="TreeGrafter"/>
</dbReference>
<keyword evidence="13" id="KW-1003">Cell membrane</keyword>
<organism evidence="16 17">
    <name type="scientific">Syntrophus aciditrophicus (strain SB)</name>
    <dbReference type="NCBI Taxonomy" id="56780"/>
    <lineage>
        <taxon>Bacteria</taxon>
        <taxon>Pseudomonadati</taxon>
        <taxon>Thermodesulfobacteriota</taxon>
        <taxon>Syntrophia</taxon>
        <taxon>Syntrophales</taxon>
        <taxon>Syntrophaceae</taxon>
        <taxon>Syntrophus</taxon>
    </lineage>
</organism>
<evidence type="ECO:0000256" key="4">
    <source>
        <dbReference type="ARBA" id="ARBA00022692"/>
    </source>
</evidence>
<dbReference type="KEGG" id="sat:SYN_00549"/>
<comment type="subunit">
    <text evidence="13">F-type ATPases have 2 components, F(1) - the catalytic core - and F(0) - the membrane proton channel. F(1) has five subunits: alpha(3), beta(3), gamma(1), delta(1), epsilon(1). F(0) has three main subunits: a(1), b(2) and c(10-14). The alpha and beta chains form an alternating ring which encloses part of the gamma chain. F(1) is attached to F(0) by a central stalk formed by the gamma and epsilon chains, while a peripheral stalk is formed by the delta and b chains.</text>
</comment>
<name>Q2LR00_SYNAS</name>
<dbReference type="EMBL" id="CP000252">
    <property type="protein sequence ID" value="ABC76506.1"/>
    <property type="molecule type" value="Genomic_DNA"/>
</dbReference>
<feature type="transmembrane region" description="Helical" evidence="13">
    <location>
        <begin position="29"/>
        <end position="48"/>
    </location>
</feature>
<dbReference type="GO" id="GO:0016787">
    <property type="term" value="F:hydrolase activity"/>
    <property type="evidence" value="ECO:0007669"/>
    <property type="project" value="UniProtKB-KW"/>
</dbReference>
<evidence type="ECO:0000256" key="7">
    <source>
        <dbReference type="ARBA" id="ARBA00023065"/>
    </source>
</evidence>
<keyword evidence="5 13" id="KW-0375">Hydrogen ion transport</keyword>
<evidence type="ECO:0000256" key="14">
    <source>
        <dbReference type="RuleBase" id="RU003848"/>
    </source>
</evidence>
<dbReference type="GO" id="GO:0012505">
    <property type="term" value="C:endomembrane system"/>
    <property type="evidence" value="ECO:0007669"/>
    <property type="project" value="UniProtKB-SubCell"/>
</dbReference>
<evidence type="ECO:0000256" key="9">
    <source>
        <dbReference type="ARBA" id="ARBA00023310"/>
    </source>
</evidence>
<comment type="function">
    <text evidence="11">Component of the F(0) channel, it forms part of the peripheral stalk, linking F(1) to F(0). The b'-subunit is a diverged and duplicated form of b found in plants and photosynthetic bacteria.</text>
</comment>
<keyword evidence="2 13" id="KW-0813">Transport</keyword>
<dbReference type="eggNOG" id="COG0711">
    <property type="taxonomic scope" value="Bacteria"/>
</dbReference>
<keyword evidence="16" id="KW-0378">Hydrolase</keyword>
<evidence type="ECO:0000256" key="8">
    <source>
        <dbReference type="ARBA" id="ARBA00023136"/>
    </source>
</evidence>
<evidence type="ECO:0000256" key="2">
    <source>
        <dbReference type="ARBA" id="ARBA00022448"/>
    </source>
</evidence>
<dbReference type="CDD" id="cd06503">
    <property type="entry name" value="ATP-synt_Fo_b"/>
    <property type="match status" value="1"/>
</dbReference>
<dbReference type="PANTHER" id="PTHR33445:SF2">
    <property type="entry name" value="ATP SYNTHASE SUBUNIT B', CHLOROPLASTIC"/>
    <property type="match status" value="1"/>
</dbReference>
<comment type="similarity">
    <text evidence="1 13 14">Belongs to the ATPase B chain family.</text>
</comment>
<dbReference type="Proteomes" id="UP000001933">
    <property type="component" value="Chromosome"/>
</dbReference>
<gene>
    <name evidence="13" type="primary">atpF</name>
    <name evidence="16" type="ORF">SYN_00549</name>
</gene>
<dbReference type="Pfam" id="PF00430">
    <property type="entry name" value="ATP-synt_B"/>
    <property type="match status" value="1"/>
</dbReference>
<dbReference type="HOGENOM" id="CLU_079215_9_3_7"/>
<reference evidence="16 17" key="1">
    <citation type="journal article" date="2007" name="Proc. Natl. Acad. Sci. U.S.A.">
        <title>The genome of Syntrophus aciditrophicus: life at the thermodynamic limit of microbial growth.</title>
        <authorList>
            <person name="McInerney M.J."/>
            <person name="Rohlin L."/>
            <person name="Mouttaki H."/>
            <person name="Kim U."/>
            <person name="Krupp R.S."/>
            <person name="Rios-Hernandez L."/>
            <person name="Sieber J."/>
            <person name="Struchtemeyer C.G."/>
            <person name="Bhattacharyya A."/>
            <person name="Campbell J.W."/>
            <person name="Gunsalus R.P."/>
        </authorList>
    </citation>
    <scope>NUCLEOTIDE SEQUENCE [LARGE SCALE GENOMIC DNA]</scope>
    <source>
        <strain evidence="16 17">SB</strain>
    </source>
</reference>
<keyword evidence="17" id="KW-1185">Reference proteome</keyword>
<accession>Q2LR00</accession>
<comment type="function">
    <text evidence="10 13">F(1)F(0) ATP synthase produces ATP from ADP in the presence of a proton or sodium gradient. F-type ATPases consist of two structural domains, F(1) containing the extramembraneous catalytic core and F(0) containing the membrane proton channel, linked together by a central stalk and a peripheral stalk. During catalysis, ATP synthesis in the catalytic domain of F(1) is coupled via a rotary mechanism of the central stalk subunits to proton translocation.</text>
</comment>
<evidence type="ECO:0000256" key="6">
    <source>
        <dbReference type="ARBA" id="ARBA00022989"/>
    </source>
</evidence>
<evidence type="ECO:0000256" key="11">
    <source>
        <dbReference type="ARBA" id="ARBA00025614"/>
    </source>
</evidence>
<dbReference type="AlphaFoldDB" id="Q2LR00"/>
<keyword evidence="4 13" id="KW-0812">Transmembrane</keyword>
<dbReference type="HAMAP" id="MF_01398">
    <property type="entry name" value="ATP_synth_b_bprime"/>
    <property type="match status" value="1"/>
</dbReference>
<evidence type="ECO:0000313" key="16">
    <source>
        <dbReference type="EMBL" id="ABC76506.1"/>
    </source>
</evidence>
<keyword evidence="8 13" id="KW-0472">Membrane</keyword>
<feature type="coiled-coil region" evidence="15">
    <location>
        <begin position="55"/>
        <end position="89"/>
    </location>
</feature>
<keyword evidence="9 13" id="KW-0066">ATP synthesis</keyword>
<evidence type="ECO:0000256" key="15">
    <source>
        <dbReference type="SAM" id="Coils"/>
    </source>
</evidence>
<sequence length="163" mass="18676">MPVKAVKLKRVELSNGEGWVMTIGLDYTFWIQVVNFLFLIFVLNVLLYKPVMGMLQKRKAQIEASEQEIKELNLTIAQKEARYEEELRLAKSSALEQKKEIVQEGADAAKAILDTARQEAPRMVEQFQEKVAKDVAEAKRVLHEQSEKLAMEIAEKVMGRSIR</sequence>
<proteinExistence type="inferred from homology"/>
<comment type="subcellular location">
    <subcellularLocation>
        <location evidence="13">Cell inner membrane</location>
        <topology evidence="13">Single-pass membrane protein</topology>
    </subcellularLocation>
    <subcellularLocation>
        <location evidence="12">Endomembrane system</location>
        <topology evidence="12">Single-pass membrane protein</topology>
    </subcellularLocation>
</comment>
<dbReference type="InterPro" id="IPR002146">
    <property type="entry name" value="ATP_synth_b/b'su_bac/chlpt"/>
</dbReference>
<keyword evidence="6 13" id="KW-1133">Transmembrane helix</keyword>
<evidence type="ECO:0000256" key="13">
    <source>
        <dbReference type="HAMAP-Rule" id="MF_01398"/>
    </source>
</evidence>
<dbReference type="GO" id="GO:0045259">
    <property type="term" value="C:proton-transporting ATP synthase complex"/>
    <property type="evidence" value="ECO:0007669"/>
    <property type="project" value="UniProtKB-KW"/>
</dbReference>
<dbReference type="STRING" id="56780.SYN_00549"/>
<dbReference type="GO" id="GO:0046933">
    <property type="term" value="F:proton-transporting ATP synthase activity, rotational mechanism"/>
    <property type="evidence" value="ECO:0007669"/>
    <property type="project" value="UniProtKB-UniRule"/>
</dbReference>
<evidence type="ECO:0000256" key="1">
    <source>
        <dbReference type="ARBA" id="ARBA00005513"/>
    </source>
</evidence>
<dbReference type="InParanoid" id="Q2LR00"/>
<evidence type="ECO:0000256" key="12">
    <source>
        <dbReference type="ARBA" id="ARBA00037847"/>
    </source>
</evidence>
<dbReference type="GO" id="GO:0005886">
    <property type="term" value="C:plasma membrane"/>
    <property type="evidence" value="ECO:0007669"/>
    <property type="project" value="UniProtKB-SubCell"/>
</dbReference>
<keyword evidence="13" id="KW-0997">Cell inner membrane</keyword>
<dbReference type="PANTHER" id="PTHR33445">
    <property type="entry name" value="ATP SYNTHASE SUBUNIT B', CHLOROPLASTIC"/>
    <property type="match status" value="1"/>
</dbReference>
<evidence type="ECO:0000256" key="10">
    <source>
        <dbReference type="ARBA" id="ARBA00025198"/>
    </source>
</evidence>
<dbReference type="InterPro" id="IPR050059">
    <property type="entry name" value="ATP_synthase_B_chain"/>
</dbReference>
<protein>
    <recommendedName>
        <fullName evidence="13">ATP synthase subunit b</fullName>
    </recommendedName>
    <alternativeName>
        <fullName evidence="13">ATP synthase F(0) sector subunit b</fullName>
    </alternativeName>
    <alternativeName>
        <fullName evidence="13">ATPase subunit I</fullName>
    </alternativeName>
    <alternativeName>
        <fullName evidence="13">F-type ATPase subunit b</fullName>
        <shortName evidence="13">F-ATPase subunit b</shortName>
    </alternativeName>
</protein>
<keyword evidence="3 13" id="KW-0138">CF(0)</keyword>
<keyword evidence="15" id="KW-0175">Coiled coil</keyword>
<keyword evidence="7 13" id="KW-0406">Ion transport</keyword>
<evidence type="ECO:0000313" key="17">
    <source>
        <dbReference type="Proteomes" id="UP000001933"/>
    </source>
</evidence>